<evidence type="ECO:0000256" key="4">
    <source>
        <dbReference type="ARBA" id="ARBA00022763"/>
    </source>
</evidence>
<dbReference type="EMBL" id="JAVLET010000001">
    <property type="protein sequence ID" value="KAL0475818.1"/>
    <property type="molecule type" value="Genomic_DNA"/>
</dbReference>
<keyword evidence="3 9" id="KW-0597">Phosphoprotein</keyword>
<evidence type="ECO:0000256" key="6">
    <source>
        <dbReference type="ARBA" id="ARBA00023204"/>
    </source>
</evidence>
<feature type="region of interest" description="Disordered" evidence="10">
    <location>
        <begin position="376"/>
        <end position="410"/>
    </location>
</feature>
<evidence type="ECO:0000256" key="1">
    <source>
        <dbReference type="ARBA" id="ARBA00004123"/>
    </source>
</evidence>
<feature type="compositionally biased region" description="Basic and acidic residues" evidence="10">
    <location>
        <begin position="223"/>
        <end position="239"/>
    </location>
</feature>
<dbReference type="InterPro" id="IPR027784">
    <property type="entry name" value="Slx4_ascomycetes"/>
</dbReference>
<comment type="caution">
    <text evidence="11">The sequence shown here is derived from an EMBL/GenBank/DDBJ whole genome shotgun (WGS) entry which is preliminary data.</text>
</comment>
<keyword evidence="5 9" id="KW-0233">DNA recombination</keyword>
<comment type="similarity">
    <text evidence="2 9">Belongs to the SLX4 family.</text>
</comment>
<gene>
    <name evidence="9" type="primary">SLX4</name>
    <name evidence="11" type="ORF">QR685DRAFT_60808</name>
</gene>
<feature type="compositionally biased region" description="Low complexity" evidence="10">
    <location>
        <begin position="152"/>
        <end position="166"/>
    </location>
</feature>
<organism evidence="11 12">
    <name type="scientific">Neurospora intermedia</name>
    <dbReference type="NCBI Taxonomy" id="5142"/>
    <lineage>
        <taxon>Eukaryota</taxon>
        <taxon>Fungi</taxon>
        <taxon>Dikarya</taxon>
        <taxon>Ascomycota</taxon>
        <taxon>Pezizomycotina</taxon>
        <taxon>Sordariomycetes</taxon>
        <taxon>Sordariomycetidae</taxon>
        <taxon>Sordariales</taxon>
        <taxon>Sordariaceae</taxon>
        <taxon>Neurospora</taxon>
    </lineage>
</organism>
<feature type="compositionally biased region" description="Polar residues" evidence="10">
    <location>
        <begin position="244"/>
        <end position="259"/>
    </location>
</feature>
<feature type="compositionally biased region" description="Low complexity" evidence="10">
    <location>
        <begin position="86"/>
        <end position="104"/>
    </location>
</feature>
<evidence type="ECO:0000256" key="5">
    <source>
        <dbReference type="ARBA" id="ARBA00023172"/>
    </source>
</evidence>
<accession>A0ABR3DV96</accession>
<feature type="compositionally biased region" description="Low complexity" evidence="10">
    <location>
        <begin position="786"/>
        <end position="836"/>
    </location>
</feature>
<sequence length="1006" mass="109114">MAHNDTIDIISSSPEFPDISVLVAKAASKKPALPTGSNATPIPSDAVGLGTFTSAASIWHLSQVMEEEKPAKYSSSRPTEKTLTIATSVSTVAVEVSATTTTAVSEEKPGRKPRKPRKKKDETSAAVDENAPPKPPARRGRPPKQKGIDGQPVVPKSKATKPAAKPRASRKKAETVSKHFAASAHASTADLPVPEEPSKDPAASKPPKPIPVQNIDEPVDLEPAARRRLDWTPPPDDRPPPAAGNSSVVKELPSSTTAHTEPALAFGKLLDTYGCEPETIQPSEGTKGDVLGKRKLIEMVATTTTTNTATDKPTSPETSPTKPKAPKKKPRTITDLATAAYRMQDSVDDSISTVAPKQDTLLGYIDVEDEDAAIKPGGAKTKAVSKKPAKARVSKKKPEPRKQLLLSPHSALRQVSGQNFVFGTSSQLVTEDTDLLRALHESMKSAGNAQDSDPFMSSPVKFSNIASRRKTGNNKLWKVGARDEDGDLLDLEIFDMIEAVEVPEDVVQQADKPAVDVPEREASPRKQVEREAERAIEIFSSDPVATERLTMTGPETLISTLSIKGKESVRRNTKPPLPNPVAPPRERIPHGARPPSRDSLSPRLRSPQTETPPRPTTPPRVSAMLDLDYDFDDYEPPPSNQEHYQLLEQSQKTSPSKTQQRKQQQQKKRDPPPRPRYEAFTDTQLSREIASYGFKPIKKRAAMIRLLEQCWESKTGTATGTSTGLGNNTLQEGTGSLEPAHRSINSVAVSPDRGKGQTIHGAHMQEARAGIKMAASATKRPRKKAVAASASAPRTSTTEKPPKAATAASTSTTTAPLPVLSASTSKRQRRTSSSPIRPRPPILEIPDSDIDISDSDPFASSPLVSSPDASPPASQLFSTPEKHHQDHKHDPAADISLITECEESLLDMTSRTPSEADLFKHITEAITTAPRTTNPSEPSWHEKILMYDPIILEELTAWLNTAGKGLDRVGWEGCEAGTEEVRRWCESKGVGWVWREGNRGQVRKRF</sequence>
<feature type="compositionally biased region" description="Polar residues" evidence="10">
    <location>
        <begin position="73"/>
        <end position="85"/>
    </location>
</feature>
<feature type="compositionally biased region" description="Basic and acidic residues" evidence="10">
    <location>
        <begin position="667"/>
        <end position="678"/>
    </location>
</feature>
<evidence type="ECO:0000313" key="11">
    <source>
        <dbReference type="EMBL" id="KAL0475818.1"/>
    </source>
</evidence>
<dbReference type="HAMAP" id="MF_03110">
    <property type="entry name" value="Endonuc_su_Slx4"/>
    <property type="match status" value="1"/>
</dbReference>
<feature type="region of interest" description="Disordered" evidence="10">
    <location>
        <begin position="648"/>
        <end position="678"/>
    </location>
</feature>
<feature type="compositionally biased region" description="Low complexity" evidence="10">
    <location>
        <begin position="301"/>
        <end position="322"/>
    </location>
</feature>
<feature type="compositionally biased region" description="Basic residues" evidence="10">
    <location>
        <begin position="383"/>
        <end position="395"/>
    </location>
</feature>
<comment type="subunit">
    <text evidence="9">Forms a heterodimer with SLX1.</text>
</comment>
<dbReference type="Proteomes" id="UP001451303">
    <property type="component" value="Unassembled WGS sequence"/>
</dbReference>
<keyword evidence="6 9" id="KW-0234">DNA repair</keyword>
<feature type="compositionally biased region" description="Basic and acidic residues" evidence="10">
    <location>
        <begin position="880"/>
        <end position="890"/>
    </location>
</feature>
<comment type="subcellular location">
    <subcellularLocation>
        <location evidence="1 9">Nucleus</location>
    </subcellularLocation>
</comment>
<keyword evidence="12" id="KW-1185">Reference proteome</keyword>
<dbReference type="CDD" id="cd22999">
    <property type="entry name" value="SAP_SLX4"/>
    <property type="match status" value="1"/>
</dbReference>
<evidence type="ECO:0000256" key="7">
    <source>
        <dbReference type="ARBA" id="ARBA00023242"/>
    </source>
</evidence>
<evidence type="ECO:0000256" key="3">
    <source>
        <dbReference type="ARBA" id="ARBA00022553"/>
    </source>
</evidence>
<evidence type="ECO:0000256" key="2">
    <source>
        <dbReference type="ARBA" id="ARBA00006661"/>
    </source>
</evidence>
<name>A0ABR3DV96_NEUIN</name>
<feature type="region of interest" description="Disordered" evidence="10">
    <location>
        <begin position="67"/>
        <end position="263"/>
    </location>
</feature>
<proteinExistence type="inferred from homology"/>
<reference evidence="11 12" key="1">
    <citation type="submission" date="2023-09" db="EMBL/GenBank/DDBJ databases">
        <title>Multi-omics analysis of a traditional fermented food reveals byproduct-associated fungal strains for waste-to-food upcycling.</title>
        <authorList>
            <consortium name="Lawrence Berkeley National Laboratory"/>
            <person name="Rekdal V.M."/>
            <person name="Villalobos-Escobedo J.M."/>
            <person name="Rodriguez-Valeron N."/>
            <person name="Garcia M.O."/>
            <person name="Vasquez D.P."/>
            <person name="Damayanti I."/>
            <person name="Sorensen P.M."/>
            <person name="Baidoo E.E."/>
            <person name="De Carvalho A.C."/>
            <person name="Riley R."/>
            <person name="Lipzen A."/>
            <person name="He G."/>
            <person name="Yan M."/>
            <person name="Haridas S."/>
            <person name="Daum C."/>
            <person name="Yoshinaga Y."/>
            <person name="Ng V."/>
            <person name="Grigoriev I.V."/>
            <person name="Munk R."/>
            <person name="Nuraida L."/>
            <person name="Wijaya C.H."/>
            <person name="Morales P.-C."/>
            <person name="Keasling J.D."/>
        </authorList>
    </citation>
    <scope>NUCLEOTIDE SEQUENCE [LARGE SCALE GENOMIC DNA]</scope>
    <source>
        <strain evidence="11 12">FGSC 2613</strain>
    </source>
</reference>
<comment type="PTM">
    <text evidence="9">Phosphorylated in response to DNA damage.</text>
</comment>
<protein>
    <recommendedName>
        <fullName evidence="8 9">Structure-specific endonuclease subunit SLX4</fullName>
    </recommendedName>
</protein>
<evidence type="ECO:0000313" key="12">
    <source>
        <dbReference type="Proteomes" id="UP001451303"/>
    </source>
</evidence>
<feature type="region of interest" description="Disordered" evidence="10">
    <location>
        <begin position="508"/>
        <end position="622"/>
    </location>
</feature>
<feature type="compositionally biased region" description="Low complexity" evidence="10">
    <location>
        <begin position="649"/>
        <end position="663"/>
    </location>
</feature>
<comment type="function">
    <text evidence="9">Regulatory subunit of the SLX1-SLX4 structure-specific endonuclease that resolves DNA secondary structures generated during DNA repair and recombination. Has endonuclease activity towards branched DNA substrates, introducing single-strand cuts in duplex DNA close to junctions with ss-DNA.</text>
</comment>
<keyword evidence="7 9" id="KW-0539">Nucleus</keyword>
<feature type="region of interest" description="Disordered" evidence="10">
    <location>
        <begin position="772"/>
        <end position="890"/>
    </location>
</feature>
<evidence type="ECO:0000256" key="8">
    <source>
        <dbReference type="ARBA" id="ARBA00029496"/>
    </source>
</evidence>
<evidence type="ECO:0000256" key="10">
    <source>
        <dbReference type="SAM" id="MobiDB-lite"/>
    </source>
</evidence>
<keyword evidence="4 9" id="KW-0227">DNA damage</keyword>
<feature type="region of interest" description="Disordered" evidence="10">
    <location>
        <begin position="301"/>
        <end position="333"/>
    </location>
</feature>
<dbReference type="InterPro" id="IPR018574">
    <property type="entry name" value="Structure-sp_endonuc_su_Slx4"/>
</dbReference>
<evidence type="ECO:0000256" key="9">
    <source>
        <dbReference type="HAMAP-Rule" id="MF_03110"/>
    </source>
</evidence>
<feature type="compositionally biased region" description="Low complexity" evidence="10">
    <location>
        <begin position="593"/>
        <end position="609"/>
    </location>
</feature>
<feature type="compositionally biased region" description="Basic and acidic residues" evidence="10">
    <location>
        <begin position="513"/>
        <end position="536"/>
    </location>
</feature>
<feature type="compositionally biased region" description="Polar residues" evidence="10">
    <location>
        <begin position="863"/>
        <end position="878"/>
    </location>
</feature>
<dbReference type="Pfam" id="PF09494">
    <property type="entry name" value="Slx4"/>
    <property type="match status" value="1"/>
</dbReference>